<dbReference type="InterPro" id="IPR032710">
    <property type="entry name" value="NTF2-like_dom_sf"/>
</dbReference>
<organism evidence="3 4">
    <name type="scientific">Streptomyces zingiberis</name>
    <dbReference type="NCBI Taxonomy" id="2053010"/>
    <lineage>
        <taxon>Bacteria</taxon>
        <taxon>Bacillati</taxon>
        <taxon>Actinomycetota</taxon>
        <taxon>Actinomycetes</taxon>
        <taxon>Kitasatosporales</taxon>
        <taxon>Streptomycetaceae</taxon>
        <taxon>Streptomyces</taxon>
    </lineage>
</organism>
<dbReference type="RefSeq" id="WP_168102303.1">
    <property type="nucleotide sequence ID" value="NZ_JAATEN010000009.1"/>
</dbReference>
<sequence length="146" mass="15944">MTRRASRRPAAAHPSPGPLPCPCGLPAVYDACCGRLHRGETAAATAERLMRSRYSAFAVGDEPYLLRSWHPRTRPAAAPADPELRWLRLEILATDGGSPFHSEGRVSFRAHHIRRGRAGVLEEESRFVRDAGAWVYLDGAVSGESG</sequence>
<reference evidence="3 4" key="1">
    <citation type="submission" date="2020-03" db="EMBL/GenBank/DDBJ databases">
        <title>WGS of actinomycetes isolated from Thailand.</title>
        <authorList>
            <person name="Thawai C."/>
        </authorList>
    </citation>
    <scope>NUCLEOTIDE SEQUENCE [LARGE SCALE GENOMIC DNA]</scope>
    <source>
        <strain evidence="3 4">PLAI 1-29</strain>
    </source>
</reference>
<dbReference type="Proteomes" id="UP000695264">
    <property type="component" value="Unassembled WGS sequence"/>
</dbReference>
<gene>
    <name evidence="3" type="ORF">HCK00_14385</name>
</gene>
<dbReference type="SUPFAM" id="SSF54427">
    <property type="entry name" value="NTF2-like"/>
    <property type="match status" value="1"/>
</dbReference>
<dbReference type="Pfam" id="PF17775">
    <property type="entry name" value="YchJ_M-like"/>
    <property type="match status" value="1"/>
</dbReference>
<dbReference type="HAMAP" id="MF_00612">
    <property type="entry name" value="UPF0225"/>
    <property type="match status" value="1"/>
</dbReference>
<dbReference type="PANTHER" id="PTHR33747">
    <property type="entry name" value="UPF0225 PROTEIN SCO1677"/>
    <property type="match status" value="1"/>
</dbReference>
<protein>
    <recommendedName>
        <fullName evidence="1">UPF0225 protein HCK00_14385</fullName>
    </recommendedName>
</protein>
<name>A0ABX1BZD6_9ACTN</name>
<dbReference type="InterPro" id="IPR023006">
    <property type="entry name" value="YchJ-like"/>
</dbReference>
<evidence type="ECO:0000313" key="4">
    <source>
        <dbReference type="Proteomes" id="UP000695264"/>
    </source>
</evidence>
<evidence type="ECO:0000259" key="2">
    <source>
        <dbReference type="Pfam" id="PF17775"/>
    </source>
</evidence>
<keyword evidence="4" id="KW-1185">Reference proteome</keyword>
<comment type="similarity">
    <text evidence="1">Belongs to the UPF0225 family.</text>
</comment>
<dbReference type="Gene3D" id="3.10.450.50">
    <property type="match status" value="1"/>
</dbReference>
<proteinExistence type="inferred from homology"/>
<evidence type="ECO:0000256" key="1">
    <source>
        <dbReference type="HAMAP-Rule" id="MF_00612"/>
    </source>
</evidence>
<comment type="caution">
    <text evidence="3">The sequence shown here is derived from an EMBL/GenBank/DDBJ whole genome shotgun (WGS) entry which is preliminary data.</text>
</comment>
<feature type="domain" description="YchJ-like middle NTF2-like" evidence="2">
    <location>
        <begin position="45"/>
        <end position="139"/>
    </location>
</feature>
<dbReference type="EMBL" id="JAATEN010000009">
    <property type="protein sequence ID" value="NJQ01683.1"/>
    <property type="molecule type" value="Genomic_DNA"/>
</dbReference>
<dbReference type="PANTHER" id="PTHR33747:SF1">
    <property type="entry name" value="ADENYLATE CYCLASE-ASSOCIATED CAP C-TERMINAL DOMAIN-CONTAINING PROTEIN"/>
    <property type="match status" value="1"/>
</dbReference>
<dbReference type="InterPro" id="IPR048469">
    <property type="entry name" value="YchJ-like_M"/>
</dbReference>
<accession>A0ABX1BZD6</accession>
<evidence type="ECO:0000313" key="3">
    <source>
        <dbReference type="EMBL" id="NJQ01683.1"/>
    </source>
</evidence>